<keyword evidence="2" id="KW-1185">Reference proteome</keyword>
<dbReference type="InterPro" id="IPR027471">
    <property type="entry name" value="YbeD-like_sf"/>
</dbReference>
<dbReference type="InterPro" id="IPR007454">
    <property type="entry name" value="UPF0250_YbeD-like"/>
</dbReference>
<evidence type="ECO:0000313" key="2">
    <source>
        <dbReference type="Proteomes" id="UP001356170"/>
    </source>
</evidence>
<dbReference type="RefSeq" id="WP_331689618.1">
    <property type="nucleotide sequence ID" value="NZ_JAZHBN010000004.1"/>
</dbReference>
<dbReference type="EMBL" id="JAZHBO010000001">
    <property type="protein sequence ID" value="MEF2154781.1"/>
    <property type="molecule type" value="Genomic_DNA"/>
</dbReference>
<protein>
    <submittedName>
        <fullName evidence="1">DUF493 family protein</fullName>
    </submittedName>
</protein>
<name>A0ABU7UW34_9GAMM</name>
<accession>A0ABU7UW34</accession>
<reference evidence="1 2" key="1">
    <citation type="submission" date="2024-01" db="EMBL/GenBank/DDBJ databases">
        <title>Novel species of the genus Luteimonas isolated from rivers.</title>
        <authorList>
            <person name="Lu H."/>
        </authorList>
    </citation>
    <scope>NUCLEOTIDE SEQUENCE [LARGE SCALE GENOMIC DNA]</scope>
    <source>
        <strain evidence="1 2">FXH3W</strain>
    </source>
</reference>
<gene>
    <name evidence="1" type="ORF">V3390_00785</name>
</gene>
<sequence length="89" mass="10192">MTDQKEHGFQFPGEFELSAMGPADKDLQTVLPMLLKEANVDLISESVQWKASSNGKYVSVRITFRADTREEYDRAHELLRGHPEVVWTL</sequence>
<evidence type="ECO:0000313" key="1">
    <source>
        <dbReference type="EMBL" id="MEF2154781.1"/>
    </source>
</evidence>
<comment type="caution">
    <text evidence="1">The sequence shown here is derived from an EMBL/GenBank/DDBJ whole genome shotgun (WGS) entry which is preliminary data.</text>
</comment>
<dbReference type="Gene3D" id="3.30.70.260">
    <property type="match status" value="1"/>
</dbReference>
<dbReference type="SUPFAM" id="SSF117991">
    <property type="entry name" value="YbeD/HP0495-like"/>
    <property type="match status" value="1"/>
</dbReference>
<proteinExistence type="predicted"/>
<organism evidence="1 2">
    <name type="scientific">Aquilutibacter rugosus</name>
    <dbReference type="NCBI Taxonomy" id="3115820"/>
    <lineage>
        <taxon>Bacteria</taxon>
        <taxon>Pseudomonadati</taxon>
        <taxon>Pseudomonadota</taxon>
        <taxon>Gammaproteobacteria</taxon>
        <taxon>Lysobacterales</taxon>
        <taxon>Lysobacteraceae</taxon>
        <taxon>Aquilutibacter</taxon>
    </lineage>
</organism>
<dbReference type="Pfam" id="PF04359">
    <property type="entry name" value="DUF493"/>
    <property type="match status" value="1"/>
</dbReference>
<dbReference type="Proteomes" id="UP001356170">
    <property type="component" value="Unassembled WGS sequence"/>
</dbReference>